<dbReference type="InterPro" id="IPR027417">
    <property type="entry name" value="P-loop_NTPase"/>
</dbReference>
<dbReference type="EMBL" id="NAPY01000041">
    <property type="protein sequence ID" value="MUL38500.1"/>
    <property type="molecule type" value="Genomic_DNA"/>
</dbReference>
<dbReference type="PANTHER" id="PTHR42957">
    <property type="entry name" value="HELICASE MJ1565-RELATED"/>
    <property type="match status" value="1"/>
</dbReference>
<dbReference type="Proteomes" id="UP000441797">
    <property type="component" value="Unassembled WGS sequence"/>
</dbReference>
<dbReference type="InterPro" id="IPR008571">
    <property type="entry name" value="HerA-like"/>
</dbReference>
<gene>
    <name evidence="3" type="ORF">BWI75_19770</name>
</gene>
<dbReference type="PANTHER" id="PTHR42957:SF1">
    <property type="entry name" value="HELICASE MJ1565-RELATED"/>
    <property type="match status" value="1"/>
</dbReference>
<organism evidence="3 4">
    <name type="scientific">Gloeocapsopsis dulcis AAB1 = 1H9</name>
    <dbReference type="NCBI Taxonomy" id="1433147"/>
    <lineage>
        <taxon>Bacteria</taxon>
        <taxon>Bacillati</taxon>
        <taxon>Cyanobacteriota</taxon>
        <taxon>Cyanophyceae</taxon>
        <taxon>Oscillatoriophycideae</taxon>
        <taxon>Chroococcales</taxon>
        <taxon>Chroococcaceae</taxon>
        <taxon>Gloeocapsopsis</taxon>
        <taxon>Gloeocapsopsis dulcis</taxon>
    </lineage>
</organism>
<keyword evidence="4" id="KW-1185">Reference proteome</keyword>
<name>A0A6N8FZC0_9CHRO</name>
<protein>
    <submittedName>
        <fullName evidence="3">ATPase</fullName>
    </submittedName>
</protein>
<dbReference type="InterPro" id="IPR018538">
    <property type="entry name" value="HerA_barrel_dom"/>
</dbReference>
<dbReference type="Pfam" id="PF01935">
    <property type="entry name" value="DUF87"/>
    <property type="match status" value="1"/>
</dbReference>
<dbReference type="OrthoDB" id="9806951at2"/>
<dbReference type="RefSeq" id="WP_105222205.1">
    <property type="nucleotide sequence ID" value="NZ_CAWNSU010000003.1"/>
</dbReference>
<evidence type="ECO:0000259" key="1">
    <source>
        <dbReference type="Pfam" id="PF01935"/>
    </source>
</evidence>
<dbReference type="Gene3D" id="3.40.50.300">
    <property type="entry name" value="P-loop containing nucleotide triphosphate hydrolases"/>
    <property type="match status" value="2"/>
</dbReference>
<dbReference type="SUPFAM" id="SSF52540">
    <property type="entry name" value="P-loop containing nucleoside triphosphate hydrolases"/>
    <property type="match status" value="1"/>
</dbReference>
<evidence type="ECO:0000259" key="2">
    <source>
        <dbReference type="Pfam" id="PF09378"/>
    </source>
</evidence>
<evidence type="ECO:0000313" key="4">
    <source>
        <dbReference type="Proteomes" id="UP000441797"/>
    </source>
</evidence>
<evidence type="ECO:0000313" key="3">
    <source>
        <dbReference type="EMBL" id="MUL38500.1"/>
    </source>
</evidence>
<comment type="caution">
    <text evidence="3">The sequence shown here is derived from an EMBL/GenBank/DDBJ whole genome shotgun (WGS) entry which is preliminary data.</text>
</comment>
<feature type="domain" description="Helicase HerA central" evidence="1">
    <location>
        <begin position="167"/>
        <end position="402"/>
    </location>
</feature>
<dbReference type="InterPro" id="IPR002789">
    <property type="entry name" value="HerA_central"/>
</dbReference>
<feature type="domain" description="Helicase HerA barrel" evidence="2">
    <location>
        <begin position="8"/>
        <end position="93"/>
    </location>
</feature>
<dbReference type="Pfam" id="PF09378">
    <property type="entry name" value="HAS-barrel"/>
    <property type="match status" value="1"/>
</dbReference>
<accession>A0A6N8FZC0</accession>
<reference evidence="3 4" key="1">
    <citation type="journal article" date="2019" name="Front. Microbiol.">
        <title>Genomic Features for Desiccation Tolerance and Sugar Biosynthesis in the Extremophile Gloeocapsopsis sp. UTEX B3054.</title>
        <authorList>
            <person name="Urrejola C."/>
            <person name="Alcorta J."/>
            <person name="Salas L."/>
            <person name="Vasquez M."/>
            <person name="Polz M.F."/>
            <person name="Vicuna R."/>
            <person name="Diez B."/>
        </authorList>
    </citation>
    <scope>NUCLEOTIDE SEQUENCE [LARGE SCALE GENOMIC DNA]</scope>
    <source>
        <strain evidence="3 4">1H9</strain>
    </source>
</reference>
<sequence length="571" mass="63973">MNSAQPLGSVTHGSLSQGLEVRLHPDVSVEDMRVGKFLIVEGVRSRFFCMLTDVALSTSSNRIVANPPSPNDDFLRDVLAGSGTYGTINLTPMLMFTPEEEGARKNLHLNGSNGSSLASFQPQSSSNMELLPVKTIPSHFSQVYEASERDFRAVFGWEDDPHRRNFAIGQPLDMDVPICLDLDRFVERSNGVFGKSGTGKSFLTRLLLSGIIRKRAAVNLIFDMHSEYGWEAVSEGKQFSTVKGLRQLFPGQVQMYTLDPESTKRRGVRDAQELYLSYDQIEIEDIRLVGQELNLSEASLDNANILFSEFGKSWILQLLNMTNEEIQMFCDEKRGHKGSLLALQRKLMRLENLKYMRSACPHNYVEQILQSLEAGKHVVIEFGSQSDMLSYMLVTNMITRRIHRAYVRKAEKFLQSKNASDRPTQLVITIEEAHRFLDPSVVGQTIFGTIAREMRKYFVTLLVVDQRPSGIDNEVMSQIGTRITALLNDEKDIDAIFTGVSGAQSLRSVLAKLDSKQQALILGHAVPMPVVVRTRPYDTQFYAEIGDVAWEEKSDSEVLAAAELAKADLGF</sequence>
<proteinExistence type="predicted"/>
<dbReference type="AlphaFoldDB" id="A0A6N8FZC0"/>